<sequence length="140" mass="15592">MDLSRGLHSPFIRRDKPFARNATHETPNAMRTYICCFCSGVQLHGTCIRSNVSHLLPTSNLRADGSQFPLRLTQISSLHLREHVCMPLLRILRRPKLLRKITGSMLDINILTSCSVLARFVALNAVHSAGTCNSGLSRVL</sequence>
<dbReference type="AlphaFoldDB" id="A0A0H2RGZ2"/>
<gene>
    <name evidence="1" type="ORF">SCHPADRAFT_947923</name>
</gene>
<reference evidence="1 2" key="1">
    <citation type="submission" date="2015-04" db="EMBL/GenBank/DDBJ databases">
        <title>Complete genome sequence of Schizopora paradoxa KUC8140, a cosmopolitan wood degrader in East Asia.</title>
        <authorList>
            <consortium name="DOE Joint Genome Institute"/>
            <person name="Min B."/>
            <person name="Park H."/>
            <person name="Jang Y."/>
            <person name="Kim J.-J."/>
            <person name="Kim K.H."/>
            <person name="Pangilinan J."/>
            <person name="Lipzen A."/>
            <person name="Riley R."/>
            <person name="Grigoriev I.V."/>
            <person name="Spatafora J.W."/>
            <person name="Choi I.-G."/>
        </authorList>
    </citation>
    <scope>NUCLEOTIDE SEQUENCE [LARGE SCALE GENOMIC DNA]</scope>
    <source>
        <strain evidence="1 2">KUC8140</strain>
    </source>
</reference>
<dbReference type="InParanoid" id="A0A0H2RGZ2"/>
<evidence type="ECO:0000313" key="2">
    <source>
        <dbReference type="Proteomes" id="UP000053477"/>
    </source>
</evidence>
<name>A0A0H2RGZ2_9AGAM</name>
<keyword evidence="2" id="KW-1185">Reference proteome</keyword>
<evidence type="ECO:0000313" key="1">
    <source>
        <dbReference type="EMBL" id="KLO04156.1"/>
    </source>
</evidence>
<accession>A0A0H2RGZ2</accession>
<proteinExistence type="predicted"/>
<dbReference type="EMBL" id="KQ086673">
    <property type="protein sequence ID" value="KLO04156.1"/>
    <property type="molecule type" value="Genomic_DNA"/>
</dbReference>
<protein>
    <submittedName>
        <fullName evidence="1">Uncharacterized protein</fullName>
    </submittedName>
</protein>
<dbReference type="Proteomes" id="UP000053477">
    <property type="component" value="Unassembled WGS sequence"/>
</dbReference>
<organism evidence="1 2">
    <name type="scientific">Schizopora paradoxa</name>
    <dbReference type="NCBI Taxonomy" id="27342"/>
    <lineage>
        <taxon>Eukaryota</taxon>
        <taxon>Fungi</taxon>
        <taxon>Dikarya</taxon>
        <taxon>Basidiomycota</taxon>
        <taxon>Agaricomycotina</taxon>
        <taxon>Agaricomycetes</taxon>
        <taxon>Hymenochaetales</taxon>
        <taxon>Schizoporaceae</taxon>
        <taxon>Schizopora</taxon>
    </lineage>
</organism>